<dbReference type="EMBL" id="FOCF01000009">
    <property type="protein sequence ID" value="SEN62942.1"/>
    <property type="molecule type" value="Genomic_DNA"/>
</dbReference>
<organism evidence="2 3">
    <name type="scientific">Sphingomonas gellani</name>
    <dbReference type="NCBI Taxonomy" id="1166340"/>
    <lineage>
        <taxon>Bacteria</taxon>
        <taxon>Pseudomonadati</taxon>
        <taxon>Pseudomonadota</taxon>
        <taxon>Alphaproteobacteria</taxon>
        <taxon>Sphingomonadales</taxon>
        <taxon>Sphingomonadaceae</taxon>
        <taxon>Sphingomonas</taxon>
    </lineage>
</organism>
<dbReference type="PANTHER" id="PTHR43685:SF11">
    <property type="entry name" value="GLYCOSYLTRANSFERASE TAGX-RELATED"/>
    <property type="match status" value="1"/>
</dbReference>
<evidence type="ECO:0000259" key="1">
    <source>
        <dbReference type="Pfam" id="PF00535"/>
    </source>
</evidence>
<keyword evidence="3" id="KW-1185">Reference proteome</keyword>
<dbReference type="GO" id="GO:0016740">
    <property type="term" value="F:transferase activity"/>
    <property type="evidence" value="ECO:0007669"/>
    <property type="project" value="UniProtKB-KW"/>
</dbReference>
<dbReference type="SUPFAM" id="SSF53448">
    <property type="entry name" value="Nucleotide-diphospho-sugar transferases"/>
    <property type="match status" value="1"/>
</dbReference>
<feature type="domain" description="Glycosyltransferase 2-like" evidence="1">
    <location>
        <begin position="13"/>
        <end position="166"/>
    </location>
</feature>
<dbReference type="STRING" id="1166340.SAMN05192583_3195"/>
<dbReference type="PANTHER" id="PTHR43685">
    <property type="entry name" value="GLYCOSYLTRANSFERASE"/>
    <property type="match status" value="1"/>
</dbReference>
<gene>
    <name evidence="2" type="ORF">SAMN05192583_3195</name>
</gene>
<proteinExistence type="predicted"/>
<dbReference type="Pfam" id="PF00535">
    <property type="entry name" value="Glycos_transf_2"/>
    <property type="match status" value="1"/>
</dbReference>
<evidence type="ECO:0000313" key="2">
    <source>
        <dbReference type="EMBL" id="SEN62942.1"/>
    </source>
</evidence>
<dbReference type="Proteomes" id="UP000199206">
    <property type="component" value="Unassembled WGS sequence"/>
</dbReference>
<keyword evidence="2" id="KW-0808">Transferase</keyword>
<dbReference type="InterPro" id="IPR029044">
    <property type="entry name" value="Nucleotide-diphossugar_trans"/>
</dbReference>
<dbReference type="InterPro" id="IPR001173">
    <property type="entry name" value="Glyco_trans_2-like"/>
</dbReference>
<reference evidence="3" key="1">
    <citation type="submission" date="2016-10" db="EMBL/GenBank/DDBJ databases">
        <authorList>
            <person name="Varghese N."/>
            <person name="Submissions S."/>
        </authorList>
    </citation>
    <scope>NUCLEOTIDE SEQUENCE [LARGE SCALE GENOMIC DNA]</scope>
    <source>
        <strain evidence="3">S6-262</strain>
    </source>
</reference>
<accession>A0A1H8I3P0</accession>
<evidence type="ECO:0000313" key="3">
    <source>
        <dbReference type="Proteomes" id="UP000199206"/>
    </source>
</evidence>
<dbReference type="AlphaFoldDB" id="A0A1H8I3P0"/>
<dbReference type="InterPro" id="IPR050834">
    <property type="entry name" value="Glycosyltransf_2"/>
</dbReference>
<name>A0A1H8I3P0_9SPHN</name>
<dbReference type="RefSeq" id="WP_170842020.1">
    <property type="nucleotide sequence ID" value="NZ_FOCF01000009.1"/>
</dbReference>
<sequence length="337" mass="38509">MSNTQTNHAPLVSIALFAYNQERYVEAAVNAALEQDYPNLEIVLSDDRSTDRTFDIIKQMVAQYSGPHRVRARQSKKNAGTLRHVLEVARETQGEFLVLATGDDIQLPDRTRVLMDAWQKRGSCAFSTAWNVVDDNGNLLEKHVRPEASGNIVWKYFEDKRDRRFMSGPTAAYDPKFLKSLPLPKNKVFHEDTVFTFILHAAGLDICYTDIPTVEYRIHDKSYSNRKFEKNTVQDIKDREKAFSAYARDAAAYLDYIICDVLPELSKNQGVSETIDLKFMKDRLRHLTIEGSWIELSFTGRLKTLAKARSLSEVKTMLPRLVGLDTLASLKSLIRIR</sequence>
<dbReference type="Gene3D" id="3.90.550.10">
    <property type="entry name" value="Spore Coat Polysaccharide Biosynthesis Protein SpsA, Chain A"/>
    <property type="match status" value="1"/>
</dbReference>
<protein>
    <submittedName>
        <fullName evidence="2">Glycosyl transferase family 2</fullName>
    </submittedName>
</protein>